<evidence type="ECO:0000313" key="3">
    <source>
        <dbReference type="Proteomes" id="UP001235343"/>
    </source>
</evidence>
<dbReference type="EMBL" id="JASTZU010000058">
    <property type="protein sequence ID" value="MDL4842480.1"/>
    <property type="molecule type" value="Genomic_DNA"/>
</dbReference>
<dbReference type="Proteomes" id="UP001235343">
    <property type="component" value="Unassembled WGS sequence"/>
</dbReference>
<protein>
    <submittedName>
        <fullName evidence="2">Uncharacterized protein</fullName>
    </submittedName>
</protein>
<sequence>MKKNIIPLIVVIGLGVYVGLNLNNNGNQTEQLTVSNVSNSKSNEMDSVGELSLEEKQKRFMAYYEKVIQLFDSFEKVDEAVKTLSNSDPSILESYQNFQKLRDLMEQGQSMPISSPEGFNESETEMFNTVDSGLSEAFQYRKFAYEHMMEYLDTDSLEKADEGKQWLESANYSLNSAMTNLATLKLMFDPGENKE</sequence>
<keyword evidence="1" id="KW-1133">Transmembrane helix</keyword>
<reference evidence="2 3" key="1">
    <citation type="submission" date="2023-06" db="EMBL/GenBank/DDBJ databases">
        <title>Aquibacillus rhizosphaerae LR5S19.</title>
        <authorList>
            <person name="Sun J.-Q."/>
        </authorList>
    </citation>
    <scope>NUCLEOTIDE SEQUENCE [LARGE SCALE GENOMIC DNA]</scope>
    <source>
        <strain evidence="2 3">LR5S19</strain>
    </source>
</reference>
<keyword evidence="3" id="KW-1185">Reference proteome</keyword>
<organism evidence="2 3">
    <name type="scientific">Aquibacillus rhizosphaerae</name>
    <dbReference type="NCBI Taxonomy" id="3051431"/>
    <lineage>
        <taxon>Bacteria</taxon>
        <taxon>Bacillati</taxon>
        <taxon>Bacillota</taxon>
        <taxon>Bacilli</taxon>
        <taxon>Bacillales</taxon>
        <taxon>Bacillaceae</taxon>
        <taxon>Aquibacillus</taxon>
    </lineage>
</organism>
<keyword evidence="1" id="KW-0472">Membrane</keyword>
<feature type="transmembrane region" description="Helical" evidence="1">
    <location>
        <begin position="5"/>
        <end position="22"/>
    </location>
</feature>
<accession>A0ABT7LBB4</accession>
<keyword evidence="1" id="KW-0812">Transmembrane</keyword>
<evidence type="ECO:0000313" key="2">
    <source>
        <dbReference type="EMBL" id="MDL4842480.1"/>
    </source>
</evidence>
<gene>
    <name evidence="2" type="ORF">QQS35_18760</name>
</gene>
<proteinExistence type="predicted"/>
<evidence type="ECO:0000256" key="1">
    <source>
        <dbReference type="SAM" id="Phobius"/>
    </source>
</evidence>
<name>A0ABT7LBB4_9BACI</name>
<dbReference type="RefSeq" id="WP_285933751.1">
    <property type="nucleotide sequence ID" value="NZ_JASTZU010000058.1"/>
</dbReference>
<comment type="caution">
    <text evidence="2">The sequence shown here is derived from an EMBL/GenBank/DDBJ whole genome shotgun (WGS) entry which is preliminary data.</text>
</comment>